<organism evidence="3 4">
    <name type="scientific">Blautia wexlerae</name>
    <dbReference type="NCBI Taxonomy" id="418240"/>
    <lineage>
        <taxon>Bacteria</taxon>
        <taxon>Bacillati</taxon>
        <taxon>Bacillota</taxon>
        <taxon>Clostridia</taxon>
        <taxon>Lachnospirales</taxon>
        <taxon>Lachnospiraceae</taxon>
        <taxon>Blautia</taxon>
    </lineage>
</organism>
<protein>
    <recommendedName>
        <fullName evidence="2">Bacteriophage lambda Replication protein O N-terminal domain-containing protein</fullName>
    </recommendedName>
</protein>
<evidence type="ECO:0000256" key="1">
    <source>
        <dbReference type="SAM" id="MobiDB-lite"/>
    </source>
</evidence>
<dbReference type="InterPro" id="IPR006497">
    <property type="entry name" value="Phage_lambda_VrpO_N"/>
</dbReference>
<dbReference type="Pfam" id="PF04492">
    <property type="entry name" value="Phage_rep_O"/>
    <property type="match status" value="1"/>
</dbReference>
<dbReference type="NCBIfam" id="TIGR01610">
    <property type="entry name" value="phage_O_Nterm"/>
    <property type="match status" value="1"/>
</dbReference>
<accession>A0A6L8XRI4</accession>
<evidence type="ECO:0000259" key="2">
    <source>
        <dbReference type="Pfam" id="PF04492"/>
    </source>
</evidence>
<dbReference type="AlphaFoldDB" id="A0A6L8XRI4"/>
<feature type="domain" description="Bacteriophage lambda Replication protein O N-terminal" evidence="2">
    <location>
        <begin position="5"/>
        <end position="103"/>
    </location>
</feature>
<evidence type="ECO:0000313" key="4">
    <source>
        <dbReference type="Proteomes" id="UP000477156"/>
    </source>
</evidence>
<dbReference type="Proteomes" id="UP000477156">
    <property type="component" value="Unassembled WGS sequence"/>
</dbReference>
<dbReference type="RefSeq" id="WP_161276425.1">
    <property type="nucleotide sequence ID" value="NZ_JBDPBK010000182.1"/>
</dbReference>
<sequence length="255" mass="29490">MANPQLENGYTSIANEILDNLCKLSLNGTELKVVICIFRYTFGFRRKSHKLSASFIARWGNCDVRAVKRALKKLQEDKIIICVNSEMRGVTSELMFNKNYEQWIPTSGQNVTSGQIVTSGQNVTGAVVKSSPDQCHFDHTRKEKLKEKSKEKYYDDFFEKLWKEYPKKKGKSAVSKKAKKVLYEEGESVVLEAIKAYKAEIQENGTEEKYILHGSTFFNGRWRDYIKEHKSKPVPEKPSEEPEQPIDYSNVERKW</sequence>
<comment type="caution">
    <text evidence="3">The sequence shown here is derived from an EMBL/GenBank/DDBJ whole genome shotgun (WGS) entry which is preliminary data.</text>
</comment>
<gene>
    <name evidence="3" type="ORF">GT712_04680</name>
</gene>
<dbReference type="InterPro" id="IPR036388">
    <property type="entry name" value="WH-like_DNA-bd_sf"/>
</dbReference>
<feature type="compositionally biased region" description="Basic and acidic residues" evidence="1">
    <location>
        <begin position="229"/>
        <end position="240"/>
    </location>
</feature>
<dbReference type="Gene3D" id="1.10.10.10">
    <property type="entry name" value="Winged helix-like DNA-binding domain superfamily/Winged helix DNA-binding domain"/>
    <property type="match status" value="1"/>
</dbReference>
<proteinExistence type="predicted"/>
<evidence type="ECO:0000313" key="3">
    <source>
        <dbReference type="EMBL" id="MZS88407.1"/>
    </source>
</evidence>
<dbReference type="GO" id="GO:0006260">
    <property type="term" value="P:DNA replication"/>
    <property type="evidence" value="ECO:0007669"/>
    <property type="project" value="InterPro"/>
</dbReference>
<feature type="region of interest" description="Disordered" evidence="1">
    <location>
        <begin position="229"/>
        <end position="255"/>
    </location>
</feature>
<name>A0A6L8XRI4_9FIRM</name>
<reference evidence="3 4" key="1">
    <citation type="journal article" date="2019" name="Nat. Med.">
        <title>A library of human gut bacterial isolates paired with longitudinal multiomics data enables mechanistic microbiome research.</title>
        <authorList>
            <person name="Poyet M."/>
            <person name="Groussin M."/>
            <person name="Gibbons S.M."/>
            <person name="Avila-Pacheco J."/>
            <person name="Jiang X."/>
            <person name="Kearney S.M."/>
            <person name="Perrotta A.R."/>
            <person name="Berdy B."/>
            <person name="Zhao S."/>
            <person name="Lieberman T.D."/>
            <person name="Swanson P.K."/>
            <person name="Smith M."/>
            <person name="Roesemann S."/>
            <person name="Alexander J.E."/>
            <person name="Rich S.A."/>
            <person name="Livny J."/>
            <person name="Vlamakis H."/>
            <person name="Clish C."/>
            <person name="Bullock K."/>
            <person name="Deik A."/>
            <person name="Scott J."/>
            <person name="Pierce K.A."/>
            <person name="Xavier R.J."/>
            <person name="Alm E.J."/>
        </authorList>
    </citation>
    <scope>NUCLEOTIDE SEQUENCE [LARGE SCALE GENOMIC DNA]</scope>
    <source>
        <strain evidence="3 4">BIOML-A12</strain>
    </source>
</reference>
<dbReference type="EMBL" id="WWVF01000006">
    <property type="protein sequence ID" value="MZS88407.1"/>
    <property type="molecule type" value="Genomic_DNA"/>
</dbReference>